<keyword evidence="3" id="KW-1185">Reference proteome</keyword>
<dbReference type="GO" id="GO:0008374">
    <property type="term" value="F:O-acyltransferase activity"/>
    <property type="evidence" value="ECO:0007669"/>
    <property type="project" value="InterPro"/>
</dbReference>
<gene>
    <name evidence="2" type="ORF">F3Y22_tig00110333pilonHSYRG00002</name>
</gene>
<dbReference type="InterPro" id="IPR009721">
    <property type="entry name" value="O-acyltransferase_WSD1_C"/>
</dbReference>
<dbReference type="EMBL" id="VEPZ02000938">
    <property type="protein sequence ID" value="KAE8708653.1"/>
    <property type="molecule type" value="Genomic_DNA"/>
</dbReference>
<dbReference type="InterPro" id="IPR045034">
    <property type="entry name" value="O-acyltransferase_WSD1-like"/>
</dbReference>
<comment type="caution">
    <text evidence="2">The sequence shown here is derived from an EMBL/GenBank/DDBJ whole genome shotgun (WGS) entry which is preliminary data.</text>
</comment>
<evidence type="ECO:0000313" key="2">
    <source>
        <dbReference type="EMBL" id="KAE8708653.1"/>
    </source>
</evidence>
<evidence type="ECO:0000313" key="3">
    <source>
        <dbReference type="Proteomes" id="UP000436088"/>
    </source>
</evidence>
<dbReference type="GO" id="GO:0019432">
    <property type="term" value="P:triglyceride biosynthetic process"/>
    <property type="evidence" value="ECO:0007669"/>
    <property type="project" value="TreeGrafter"/>
</dbReference>
<dbReference type="PANTHER" id="PTHR31650:SF74">
    <property type="entry name" value="O-ACYLTRANSFERASE WSD1-LIKE"/>
    <property type="match status" value="1"/>
</dbReference>
<sequence>MSLLLACIRQSNDPLALPIIPVKKKQEKKDDDDRWFWGVMFMFWSFFQVFRNTLVDVFMIIATTLFLKDTQNPLKGPPGAVFNPRRIVCRTVSLDDIKLVKNAMKTTINDVALGITQADLSRNINIIYGGNIKDEGAIEKDNLPKKIRLRSTLVFNLRPSAGIRQSGGNCVGYVLLPFTIALRDDPLDYIRDAKATIDGMKRSFEAIFTSSIAELAFKLFGVKTASALSYRIVSGTTVCFSNLVGTMEEIGFYGHPRAFLAPGTYGQPHMAIVVSVDEGTIPDPHQLCADKVESLRLIEDAVVTRGLA</sequence>
<accession>A0A6A3AXP6</accession>
<dbReference type="GO" id="GO:0005886">
    <property type="term" value="C:plasma membrane"/>
    <property type="evidence" value="ECO:0007669"/>
    <property type="project" value="TreeGrafter"/>
</dbReference>
<dbReference type="PANTHER" id="PTHR31650">
    <property type="entry name" value="O-ACYLTRANSFERASE (WSD1-LIKE) FAMILY PROTEIN"/>
    <property type="match status" value="1"/>
</dbReference>
<name>A0A6A3AXP6_HIBSY</name>
<dbReference type="Proteomes" id="UP000436088">
    <property type="component" value="Unassembled WGS sequence"/>
</dbReference>
<protein>
    <submittedName>
        <fullName evidence="2">Anther-specific protein SF18-like</fullName>
    </submittedName>
</protein>
<feature type="domain" description="O-acyltransferase WSD1 C-terminal" evidence="1">
    <location>
        <begin position="168"/>
        <end position="298"/>
    </location>
</feature>
<dbReference type="AlphaFoldDB" id="A0A6A3AXP6"/>
<dbReference type="Pfam" id="PF06974">
    <property type="entry name" value="WS_DGAT_C"/>
    <property type="match status" value="1"/>
</dbReference>
<evidence type="ECO:0000259" key="1">
    <source>
        <dbReference type="Pfam" id="PF06974"/>
    </source>
</evidence>
<proteinExistence type="predicted"/>
<reference evidence="2" key="1">
    <citation type="submission" date="2019-09" db="EMBL/GenBank/DDBJ databases">
        <title>Draft genome information of white flower Hibiscus syriacus.</title>
        <authorList>
            <person name="Kim Y.-M."/>
        </authorList>
    </citation>
    <scope>NUCLEOTIDE SEQUENCE [LARGE SCALE GENOMIC DNA]</scope>
    <source>
        <strain evidence="2">YM2019G1</strain>
    </source>
</reference>
<organism evidence="2 3">
    <name type="scientific">Hibiscus syriacus</name>
    <name type="common">Rose of Sharon</name>
    <dbReference type="NCBI Taxonomy" id="106335"/>
    <lineage>
        <taxon>Eukaryota</taxon>
        <taxon>Viridiplantae</taxon>
        <taxon>Streptophyta</taxon>
        <taxon>Embryophyta</taxon>
        <taxon>Tracheophyta</taxon>
        <taxon>Spermatophyta</taxon>
        <taxon>Magnoliopsida</taxon>
        <taxon>eudicotyledons</taxon>
        <taxon>Gunneridae</taxon>
        <taxon>Pentapetalae</taxon>
        <taxon>rosids</taxon>
        <taxon>malvids</taxon>
        <taxon>Malvales</taxon>
        <taxon>Malvaceae</taxon>
        <taxon>Malvoideae</taxon>
        <taxon>Hibiscus</taxon>
    </lineage>
</organism>